<keyword evidence="1" id="KW-1133">Transmembrane helix</keyword>
<dbReference type="EMBL" id="BMRG01000006">
    <property type="protein sequence ID" value="GGP60996.1"/>
    <property type="molecule type" value="Genomic_DNA"/>
</dbReference>
<evidence type="ECO:0000313" key="3">
    <source>
        <dbReference type="Proteomes" id="UP000639606"/>
    </source>
</evidence>
<reference evidence="2" key="2">
    <citation type="submission" date="2020-09" db="EMBL/GenBank/DDBJ databases">
        <authorList>
            <person name="Sun Q."/>
            <person name="Ohkuma M."/>
        </authorList>
    </citation>
    <scope>NUCLEOTIDE SEQUENCE</scope>
    <source>
        <strain evidence="2">JCM 3313</strain>
    </source>
</reference>
<comment type="caution">
    <text evidence="2">The sequence shown here is derived from an EMBL/GenBank/DDBJ whole genome shotgun (WGS) entry which is preliminary data.</text>
</comment>
<keyword evidence="1" id="KW-0812">Transmembrane</keyword>
<feature type="transmembrane region" description="Helical" evidence="1">
    <location>
        <begin position="21"/>
        <end position="40"/>
    </location>
</feature>
<organism evidence="2 3">
    <name type="scientific">Saccharothrix coeruleofusca</name>
    <dbReference type="NCBI Taxonomy" id="33919"/>
    <lineage>
        <taxon>Bacteria</taxon>
        <taxon>Bacillati</taxon>
        <taxon>Actinomycetota</taxon>
        <taxon>Actinomycetes</taxon>
        <taxon>Pseudonocardiales</taxon>
        <taxon>Pseudonocardiaceae</taxon>
        <taxon>Saccharothrix</taxon>
    </lineage>
</organism>
<sequence>MISVTVTSQPSRKVRIQKRRLVRYLVMVGCPVGSGWAGGYSQRFRRNIRYSVRQATRITAITMG</sequence>
<evidence type="ECO:0000256" key="1">
    <source>
        <dbReference type="SAM" id="Phobius"/>
    </source>
</evidence>
<dbReference type="AlphaFoldDB" id="A0A918ANE2"/>
<dbReference type="Proteomes" id="UP000639606">
    <property type="component" value="Unassembled WGS sequence"/>
</dbReference>
<protein>
    <submittedName>
        <fullName evidence="2">Uncharacterized protein</fullName>
    </submittedName>
</protein>
<proteinExistence type="predicted"/>
<keyword evidence="1" id="KW-0472">Membrane</keyword>
<accession>A0A918ANE2</accession>
<keyword evidence="3" id="KW-1185">Reference proteome</keyword>
<reference evidence="2" key="1">
    <citation type="journal article" date="2014" name="Int. J. Syst. Evol. Microbiol.">
        <title>Complete genome sequence of Corynebacterium casei LMG S-19264T (=DSM 44701T), isolated from a smear-ripened cheese.</title>
        <authorList>
            <consortium name="US DOE Joint Genome Institute (JGI-PGF)"/>
            <person name="Walter F."/>
            <person name="Albersmeier A."/>
            <person name="Kalinowski J."/>
            <person name="Ruckert C."/>
        </authorList>
    </citation>
    <scope>NUCLEOTIDE SEQUENCE</scope>
    <source>
        <strain evidence="2">JCM 3313</strain>
    </source>
</reference>
<evidence type="ECO:0000313" key="2">
    <source>
        <dbReference type="EMBL" id="GGP60996.1"/>
    </source>
</evidence>
<gene>
    <name evidence="2" type="ORF">GCM10010185_36860</name>
</gene>
<name>A0A918ANE2_9PSEU</name>